<evidence type="ECO:0000256" key="7">
    <source>
        <dbReference type="PIRNR" id="PIRNR016636"/>
    </source>
</evidence>
<evidence type="ECO:0000256" key="4">
    <source>
        <dbReference type="ARBA" id="ARBA00022692"/>
    </source>
</evidence>
<accession>A0ABX1DDV1</accession>
<evidence type="ECO:0000313" key="9">
    <source>
        <dbReference type="EMBL" id="NJX15874.1"/>
    </source>
</evidence>
<evidence type="ECO:0000256" key="6">
    <source>
        <dbReference type="ARBA" id="ARBA00023136"/>
    </source>
</evidence>
<feature type="transmembrane region" description="Helical" evidence="8">
    <location>
        <begin position="156"/>
        <end position="174"/>
    </location>
</feature>
<gene>
    <name evidence="9" type="ORF">HC176_10275</name>
</gene>
<organism evidence="9 10">
    <name type="scientific">Tamlana crocina</name>
    <dbReference type="NCBI Taxonomy" id="393006"/>
    <lineage>
        <taxon>Bacteria</taxon>
        <taxon>Pseudomonadati</taxon>
        <taxon>Bacteroidota</taxon>
        <taxon>Flavobacteriia</taxon>
        <taxon>Flavobacteriales</taxon>
        <taxon>Flavobacteriaceae</taxon>
        <taxon>Tamlana</taxon>
    </lineage>
</organism>
<dbReference type="InterPro" id="IPR028362">
    <property type="entry name" value="AlgI"/>
</dbReference>
<evidence type="ECO:0000256" key="2">
    <source>
        <dbReference type="ARBA" id="ARBA00010323"/>
    </source>
</evidence>
<keyword evidence="7" id="KW-0808">Transferase</keyword>
<dbReference type="PANTHER" id="PTHR13285">
    <property type="entry name" value="ACYLTRANSFERASE"/>
    <property type="match status" value="1"/>
</dbReference>
<feature type="transmembrane region" description="Helical" evidence="8">
    <location>
        <begin position="7"/>
        <end position="26"/>
    </location>
</feature>
<keyword evidence="3 7" id="KW-1003">Cell membrane</keyword>
<name>A0ABX1DDV1_9FLAO</name>
<dbReference type="InterPro" id="IPR004299">
    <property type="entry name" value="MBOAT_fam"/>
</dbReference>
<comment type="caution">
    <text evidence="9">The sequence shown here is derived from an EMBL/GenBank/DDBJ whole genome shotgun (WGS) entry which is preliminary data.</text>
</comment>
<dbReference type="InterPro" id="IPR024194">
    <property type="entry name" value="Ac/AlaTfrase_AlgI/DltB"/>
</dbReference>
<reference evidence="9 10" key="1">
    <citation type="submission" date="2020-03" db="EMBL/GenBank/DDBJ databases">
        <title>Tamlana sp. nov, isolated from XXX.</title>
        <authorList>
            <person name="Cao W.R."/>
        </authorList>
    </citation>
    <scope>NUCLEOTIDE SEQUENCE [LARGE SCALE GENOMIC DNA]</scope>
    <source>
        <strain evidence="9 10">HST1-43</strain>
    </source>
</reference>
<keyword evidence="5 8" id="KW-1133">Transmembrane helix</keyword>
<comment type="similarity">
    <text evidence="2 7">Belongs to the membrane-bound acyltransferase family.</text>
</comment>
<feature type="transmembrane region" description="Helical" evidence="8">
    <location>
        <begin position="194"/>
        <end position="212"/>
    </location>
</feature>
<evidence type="ECO:0000256" key="3">
    <source>
        <dbReference type="ARBA" id="ARBA00022475"/>
    </source>
</evidence>
<sequence length="482" mass="55857">MLFNSFGFLVFLPIIVIGFYLINHKFRWMWLLAGSYFFYSFHEPELLILLLISTVTDYLCGLKMVGASQKLKKICLAISLVINIGMLFIFKYLAFFSNSVYELLAFFGVEITPSENLGSYTFSNIMLPVGISFYTFQTLSYTIDIYRGNIKPEKHFGIFALYVAFFPQLVAGPIERASRLIPQLKENVKVNLLNIQKGLILIAWGLLLKVVVADRLGVYVDKAFANPDSPHSLALILGAFFFVFQIYFDFSAYTSIAIGTAQTIGVKLMQNFNRPIFSVNISEFWRRWHISLMQWLRDYLYKPLGASKGTKAKTIRNLFILFIIVGLWHGASWTFVAWGFLNALLMVAEYSTTSFRKKVFKTLKISKKTTNFLGWITILCYSMLSLVFFRSPSFKDALTYINHMFQLNSLHINILHNYFELILSFTLIIIVQTIHYYKGNAKIYDLVIGKPKHIRWSFYIAYIFIVTLFAINRQNTFIYFQF</sequence>
<feature type="transmembrane region" description="Helical" evidence="8">
    <location>
        <begin position="369"/>
        <end position="389"/>
    </location>
</feature>
<keyword evidence="6 7" id="KW-0472">Membrane</keyword>
<evidence type="ECO:0000256" key="5">
    <source>
        <dbReference type="ARBA" id="ARBA00022989"/>
    </source>
</evidence>
<feature type="transmembrane region" description="Helical" evidence="8">
    <location>
        <begin position="418"/>
        <end position="437"/>
    </location>
</feature>
<evidence type="ECO:0000313" key="10">
    <source>
        <dbReference type="Proteomes" id="UP000760545"/>
    </source>
</evidence>
<dbReference type="Pfam" id="PF03062">
    <property type="entry name" value="MBOAT"/>
    <property type="match status" value="1"/>
</dbReference>
<dbReference type="PIRSF" id="PIRSF500217">
    <property type="entry name" value="AlgI"/>
    <property type="match status" value="1"/>
</dbReference>
<comment type="subcellular location">
    <subcellularLocation>
        <location evidence="1">Cell membrane</location>
        <topology evidence="1">Multi-pass membrane protein</topology>
    </subcellularLocation>
</comment>
<dbReference type="EMBL" id="JAAVJS010000012">
    <property type="protein sequence ID" value="NJX15874.1"/>
    <property type="molecule type" value="Genomic_DNA"/>
</dbReference>
<dbReference type="PIRSF" id="PIRSF016636">
    <property type="entry name" value="AlgI_DltB"/>
    <property type="match status" value="1"/>
</dbReference>
<feature type="transmembrane region" description="Helical" evidence="8">
    <location>
        <begin position="458"/>
        <end position="480"/>
    </location>
</feature>
<evidence type="ECO:0000256" key="8">
    <source>
        <dbReference type="SAM" id="Phobius"/>
    </source>
</evidence>
<keyword evidence="10" id="KW-1185">Reference proteome</keyword>
<dbReference type="Proteomes" id="UP000760545">
    <property type="component" value="Unassembled WGS sequence"/>
</dbReference>
<feature type="transmembrane region" description="Helical" evidence="8">
    <location>
        <begin position="74"/>
        <end position="97"/>
    </location>
</feature>
<dbReference type="InterPro" id="IPR051085">
    <property type="entry name" value="MB_O-acyltransferase"/>
</dbReference>
<protein>
    <submittedName>
        <fullName evidence="9">MBOAT family protein</fullName>
    </submittedName>
</protein>
<feature type="transmembrane region" description="Helical" evidence="8">
    <location>
        <begin position="232"/>
        <end position="248"/>
    </location>
</feature>
<feature type="transmembrane region" description="Helical" evidence="8">
    <location>
        <begin position="46"/>
        <end position="62"/>
    </location>
</feature>
<dbReference type="PANTHER" id="PTHR13285:SF18">
    <property type="entry name" value="PROTEIN-CYSTEINE N-PALMITOYLTRANSFERASE RASP"/>
    <property type="match status" value="1"/>
</dbReference>
<keyword evidence="4 8" id="KW-0812">Transmembrane</keyword>
<dbReference type="RefSeq" id="WP_167918113.1">
    <property type="nucleotide sequence ID" value="NZ_JAAVJS010000012.1"/>
</dbReference>
<feature type="transmembrane region" description="Helical" evidence="8">
    <location>
        <begin position="318"/>
        <end position="348"/>
    </location>
</feature>
<evidence type="ECO:0000256" key="1">
    <source>
        <dbReference type="ARBA" id="ARBA00004651"/>
    </source>
</evidence>
<keyword evidence="7" id="KW-0012">Acyltransferase</keyword>
<proteinExistence type="inferred from homology"/>